<dbReference type="Proteomes" id="UP001242045">
    <property type="component" value="Unassembled WGS sequence"/>
</dbReference>
<dbReference type="EMBL" id="JAUSRD010000015">
    <property type="protein sequence ID" value="MDP9896000.1"/>
    <property type="molecule type" value="Genomic_DNA"/>
</dbReference>
<dbReference type="AlphaFoldDB" id="A0AAW8D9F0"/>
<reference evidence="2" key="1">
    <citation type="submission" date="2023-07" db="EMBL/GenBank/DDBJ databases">
        <title>Sorghum-associated microbial communities from plants grown in Nebraska, USA.</title>
        <authorList>
            <person name="Schachtman D."/>
        </authorList>
    </citation>
    <scope>NUCLEOTIDE SEQUENCE</scope>
    <source>
        <strain evidence="2">DS3754</strain>
    </source>
</reference>
<dbReference type="InterPro" id="IPR032710">
    <property type="entry name" value="NTF2-like_dom_sf"/>
</dbReference>
<protein>
    <recommendedName>
        <fullName evidence="1">SnoaL-like domain-containing protein</fullName>
    </recommendedName>
</protein>
<feature type="domain" description="SnoaL-like" evidence="1">
    <location>
        <begin position="8"/>
        <end position="103"/>
    </location>
</feature>
<evidence type="ECO:0000313" key="2">
    <source>
        <dbReference type="EMBL" id="MDP9896000.1"/>
    </source>
</evidence>
<accession>A0AAW8D9F0</accession>
<dbReference type="Pfam" id="PF12680">
    <property type="entry name" value="SnoaL_2"/>
    <property type="match status" value="1"/>
</dbReference>
<evidence type="ECO:0000259" key="1">
    <source>
        <dbReference type="Pfam" id="PF12680"/>
    </source>
</evidence>
<organism evidence="2 3">
    <name type="scientific">Variovorax boronicumulans</name>
    <dbReference type="NCBI Taxonomy" id="436515"/>
    <lineage>
        <taxon>Bacteria</taxon>
        <taxon>Pseudomonadati</taxon>
        <taxon>Pseudomonadota</taxon>
        <taxon>Betaproteobacteria</taxon>
        <taxon>Burkholderiales</taxon>
        <taxon>Comamonadaceae</taxon>
        <taxon>Variovorax</taxon>
    </lineage>
</organism>
<dbReference type="InterPro" id="IPR037401">
    <property type="entry name" value="SnoaL-like"/>
</dbReference>
<name>A0AAW8D9F0_9BURK</name>
<dbReference type="RefSeq" id="WP_307598209.1">
    <property type="nucleotide sequence ID" value="NZ_JAUSRD010000015.1"/>
</dbReference>
<sequence length="132" mass="14652">MPIDTLATWHQLVKSHDAKGLDALLDDAAVFLSPVVHKPQLGKAITAKYLGAAFHVFFNESFRYVRELKSERDAVLEFEVEIDGISVNGVDMIKWNDAGLITEFKVMLRPLKAVNLIHEKMGAMLQAASSLS</sequence>
<proteinExistence type="predicted"/>
<comment type="caution">
    <text evidence="2">The sequence shown here is derived from an EMBL/GenBank/DDBJ whole genome shotgun (WGS) entry which is preliminary data.</text>
</comment>
<gene>
    <name evidence="2" type="ORF">J2W31_005127</name>
</gene>
<dbReference type="Gene3D" id="3.10.450.50">
    <property type="match status" value="1"/>
</dbReference>
<evidence type="ECO:0000313" key="3">
    <source>
        <dbReference type="Proteomes" id="UP001242045"/>
    </source>
</evidence>
<dbReference type="SUPFAM" id="SSF54427">
    <property type="entry name" value="NTF2-like"/>
    <property type="match status" value="1"/>
</dbReference>